<dbReference type="EC" id="7.2.2.12" evidence="10"/>
<evidence type="ECO:0000256" key="7">
    <source>
        <dbReference type="ARBA" id="ARBA00022967"/>
    </source>
</evidence>
<dbReference type="GO" id="GO:0046872">
    <property type="term" value="F:metal ion binding"/>
    <property type="evidence" value="ECO:0007669"/>
    <property type="project" value="UniProtKB-KW"/>
</dbReference>
<dbReference type="PANTHER" id="PTHR48085">
    <property type="entry name" value="CADMIUM/ZINC-TRANSPORTING ATPASE HMA2-RELATED"/>
    <property type="match status" value="1"/>
</dbReference>
<dbReference type="GO" id="GO:0015086">
    <property type="term" value="F:cadmium ion transmembrane transporter activity"/>
    <property type="evidence" value="ECO:0007669"/>
    <property type="project" value="TreeGrafter"/>
</dbReference>
<dbReference type="GO" id="GO:0016887">
    <property type="term" value="F:ATP hydrolysis activity"/>
    <property type="evidence" value="ECO:0007669"/>
    <property type="project" value="InterPro"/>
</dbReference>
<keyword evidence="15" id="KW-1185">Reference proteome</keyword>
<comment type="caution">
    <text evidence="14">The sequence shown here is derived from an EMBL/GenBank/DDBJ whole genome shotgun (WGS) entry which is preliminary data.</text>
</comment>
<dbReference type="PRINTS" id="PR00941">
    <property type="entry name" value="CDATPASE"/>
</dbReference>
<evidence type="ECO:0000256" key="1">
    <source>
        <dbReference type="ARBA" id="ARBA00004141"/>
    </source>
</evidence>
<dbReference type="AlphaFoldDB" id="A0A227KBD6"/>
<evidence type="ECO:0000256" key="5">
    <source>
        <dbReference type="ARBA" id="ARBA00022741"/>
    </source>
</evidence>
<dbReference type="GO" id="GO:0005524">
    <property type="term" value="F:ATP binding"/>
    <property type="evidence" value="ECO:0007669"/>
    <property type="project" value="UniProtKB-UniRule"/>
</dbReference>
<dbReference type="SUPFAM" id="SSF56784">
    <property type="entry name" value="HAD-like"/>
    <property type="match status" value="1"/>
</dbReference>
<dbReference type="FunFam" id="2.70.150.10:FF:000002">
    <property type="entry name" value="Copper-transporting ATPase 1, putative"/>
    <property type="match status" value="1"/>
</dbReference>
<dbReference type="SFLD" id="SFLDG00002">
    <property type="entry name" value="C1.7:_P-type_atpase_like"/>
    <property type="match status" value="1"/>
</dbReference>
<dbReference type="SUPFAM" id="SSF81653">
    <property type="entry name" value="Calcium ATPase, transduction domain A"/>
    <property type="match status" value="1"/>
</dbReference>
<feature type="domain" description="HMA" evidence="13">
    <location>
        <begin position="70"/>
        <end position="134"/>
    </location>
</feature>
<dbReference type="Gene3D" id="3.30.70.100">
    <property type="match status" value="1"/>
</dbReference>
<dbReference type="NCBIfam" id="TIGR01525">
    <property type="entry name" value="ATPase-IB_hvy"/>
    <property type="match status" value="1"/>
</dbReference>
<evidence type="ECO:0000256" key="6">
    <source>
        <dbReference type="ARBA" id="ARBA00022840"/>
    </source>
</evidence>
<evidence type="ECO:0000256" key="9">
    <source>
        <dbReference type="ARBA" id="ARBA00023136"/>
    </source>
</evidence>
<evidence type="ECO:0000313" key="14">
    <source>
        <dbReference type="EMBL" id="OXE44573.1"/>
    </source>
</evidence>
<keyword evidence="8 12" id="KW-1133">Transmembrane helix</keyword>
<dbReference type="PROSITE" id="PS50846">
    <property type="entry name" value="HMA_2"/>
    <property type="match status" value="1"/>
</dbReference>
<dbReference type="InterPro" id="IPR023298">
    <property type="entry name" value="ATPase_P-typ_TM_dom_sf"/>
</dbReference>
<comment type="subcellular location">
    <subcellularLocation>
        <location evidence="12">Cell membrane</location>
    </subcellularLocation>
    <subcellularLocation>
        <location evidence="1">Membrane</location>
        <topology evidence="1">Multi-pass membrane protein</topology>
    </subcellularLocation>
</comment>
<dbReference type="InterPro" id="IPR023214">
    <property type="entry name" value="HAD_sf"/>
</dbReference>
<feature type="transmembrane region" description="Helical" evidence="12">
    <location>
        <begin position="215"/>
        <end position="236"/>
    </location>
</feature>
<feature type="transmembrane region" description="Helical" evidence="12">
    <location>
        <begin position="410"/>
        <end position="435"/>
    </location>
</feature>
<dbReference type="InterPro" id="IPR023299">
    <property type="entry name" value="ATPase_P-typ_cyto_dom_N"/>
</dbReference>
<reference evidence="15" key="1">
    <citation type="submission" date="2017-05" db="EMBL/GenBank/DDBJ databases">
        <title>Improved OligoMM genomes.</title>
        <authorList>
            <person name="Garzetti D."/>
        </authorList>
    </citation>
    <scope>NUCLEOTIDE SEQUENCE [LARGE SCALE GENOMIC DNA]</scope>
    <source>
        <strain evidence="15">YL45</strain>
    </source>
</reference>
<evidence type="ECO:0000259" key="13">
    <source>
        <dbReference type="PROSITE" id="PS50846"/>
    </source>
</evidence>
<comment type="catalytic activity">
    <reaction evidence="11">
        <text>Zn(2+)(in) + ATP + H2O = Zn(2+)(out) + ADP + phosphate + H(+)</text>
        <dbReference type="Rhea" id="RHEA:20621"/>
        <dbReference type="ChEBI" id="CHEBI:15377"/>
        <dbReference type="ChEBI" id="CHEBI:15378"/>
        <dbReference type="ChEBI" id="CHEBI:29105"/>
        <dbReference type="ChEBI" id="CHEBI:30616"/>
        <dbReference type="ChEBI" id="CHEBI:43474"/>
        <dbReference type="ChEBI" id="CHEBI:456216"/>
        <dbReference type="EC" id="7.2.2.12"/>
    </reaction>
</comment>
<gene>
    <name evidence="14" type="ORF">ADH67_11665</name>
</gene>
<sequence length="771" mass="83075">MDTDWNVSEVKPTQYKLLFATLGSLVGVHDVNLTPEGLRIIHTPESLPAIEEAFSKNNLKLKRVVDNKKQTSQIRIPQMDCPTEEGLIRKKLNGIEGVSGLQFNLMNRILTVSYLPGQLPVILAAIKSLEYDPEVIEGQKTSLSEFKPTKINWWRYIFCLILALGSEACELLNLNEYVSIALAVAAILFVGVGTYKKGFIAIKNLNFNMNALMAVAVTGAVLIGSWAEAAMVMVLFEISEAIEQLSLDKARGAIRSLLSMTPQKATVQKDGKWEEIEADDVRVGDTVRVEPGERLAVDGKVISGNSSLNQSAITGESLPVDKKPGDAVFAGSLNENSELIYEATSTAQNSMPARIISAIESAQSSRAPTQRFVDSFAKVYTPLVFLIALATAVIPPLALDGDWYGWIYKALTLLVIACPCALVISTPVTIVTGLANAAKRGILVKGGIYLEKGRKLQLIAFDKTGTITEGKPQVQEVEMLTDVDPNTVLTLAAALADRNSHPVSKAVSEHAAAHGLQGSKLAEVNDFTALPGQGVVGTIEGTEYYLGNLKGLDRYLLQSQTIRDKFSALAEKGCSPLVLASSKKVLACFGVADSIKSHSKEAIEKLNSLGLKTVLLSGDNSKTAERIGKEVGVQMAKGNLLPEEKQHFVDRYAKKDVTGMVGDGINDAPALARADIGFAMGAAGTDTAIETADVALMDDDLRKLPAFIELSKETFKILCQNIIIALSIKAIFFALTFLGMATMWMAVFADTGTCLIVVANGLRLLTWKPSK</sequence>
<accession>A0A227KBD6</accession>
<dbReference type="Gene3D" id="3.40.1110.10">
    <property type="entry name" value="Calcium-transporting ATPase, cytoplasmic domain N"/>
    <property type="match status" value="1"/>
</dbReference>
<dbReference type="SUPFAM" id="SSF55008">
    <property type="entry name" value="HMA, heavy metal-associated domain"/>
    <property type="match status" value="1"/>
</dbReference>
<dbReference type="PRINTS" id="PR00119">
    <property type="entry name" value="CATATPASE"/>
</dbReference>
<dbReference type="SFLD" id="SFLDS00003">
    <property type="entry name" value="Haloacid_Dehalogenase"/>
    <property type="match status" value="1"/>
</dbReference>
<feature type="transmembrane region" description="Helical" evidence="12">
    <location>
        <begin position="177"/>
        <end position="195"/>
    </location>
</feature>
<feature type="transmembrane region" description="Helical" evidence="12">
    <location>
        <begin position="717"/>
        <end position="738"/>
    </location>
</feature>
<dbReference type="NCBIfam" id="TIGR01511">
    <property type="entry name" value="ATPase-IB1_Cu"/>
    <property type="match status" value="1"/>
</dbReference>
<evidence type="ECO:0000313" key="15">
    <source>
        <dbReference type="Proteomes" id="UP000214610"/>
    </source>
</evidence>
<name>A0A227KBD6_9BURK</name>
<feature type="transmembrane region" description="Helical" evidence="12">
    <location>
        <begin position="379"/>
        <end position="398"/>
    </location>
</feature>
<organism evidence="14 15">
    <name type="scientific">Turicimonas muris</name>
    <dbReference type="NCBI Taxonomy" id="1796652"/>
    <lineage>
        <taxon>Bacteria</taxon>
        <taxon>Pseudomonadati</taxon>
        <taxon>Pseudomonadota</taxon>
        <taxon>Betaproteobacteria</taxon>
        <taxon>Burkholderiales</taxon>
        <taxon>Sutterellaceae</taxon>
        <taxon>Turicimonas</taxon>
    </lineage>
</organism>
<protein>
    <recommendedName>
        <fullName evidence="10">P-type Zn(2+) transporter</fullName>
        <ecNumber evidence="10">7.2.2.12</ecNumber>
    </recommendedName>
</protein>
<evidence type="ECO:0000256" key="3">
    <source>
        <dbReference type="ARBA" id="ARBA00022692"/>
    </source>
</evidence>
<dbReference type="NCBIfam" id="TIGR01494">
    <property type="entry name" value="ATPase_P-type"/>
    <property type="match status" value="1"/>
</dbReference>
<keyword evidence="6 12" id="KW-0067">ATP-binding</keyword>
<feature type="transmembrane region" description="Helical" evidence="12">
    <location>
        <begin position="744"/>
        <end position="765"/>
    </location>
</feature>
<dbReference type="InterPro" id="IPR036412">
    <property type="entry name" value="HAD-like_sf"/>
</dbReference>
<keyword evidence="7" id="KW-1278">Translocase</keyword>
<evidence type="ECO:0000256" key="8">
    <source>
        <dbReference type="ARBA" id="ARBA00022989"/>
    </source>
</evidence>
<dbReference type="Gene3D" id="2.70.150.10">
    <property type="entry name" value="Calcium-transporting ATPase, cytoplasmic transduction domain A"/>
    <property type="match status" value="1"/>
</dbReference>
<dbReference type="GO" id="GO:0016463">
    <property type="term" value="F:P-type zinc transporter activity"/>
    <property type="evidence" value="ECO:0007669"/>
    <property type="project" value="UniProtKB-EC"/>
</dbReference>
<keyword evidence="4 12" id="KW-0479">Metal-binding</keyword>
<dbReference type="Pfam" id="PF00403">
    <property type="entry name" value="HMA"/>
    <property type="match status" value="1"/>
</dbReference>
<dbReference type="InterPro" id="IPR044492">
    <property type="entry name" value="P_typ_ATPase_HD_dom"/>
</dbReference>
<dbReference type="SFLD" id="SFLDF00027">
    <property type="entry name" value="p-type_atpase"/>
    <property type="match status" value="1"/>
</dbReference>
<dbReference type="InterPro" id="IPR018303">
    <property type="entry name" value="ATPase_P-typ_P_site"/>
</dbReference>
<evidence type="ECO:0000256" key="12">
    <source>
        <dbReference type="RuleBase" id="RU362081"/>
    </source>
</evidence>
<dbReference type="Gene3D" id="3.40.50.1000">
    <property type="entry name" value="HAD superfamily/HAD-like"/>
    <property type="match status" value="1"/>
</dbReference>
<keyword evidence="5 12" id="KW-0547">Nucleotide-binding</keyword>
<dbReference type="PANTHER" id="PTHR48085:SF5">
    <property type="entry name" value="CADMIUM_ZINC-TRANSPORTING ATPASE HMA4-RELATED"/>
    <property type="match status" value="1"/>
</dbReference>
<keyword evidence="12" id="KW-1003">Cell membrane</keyword>
<dbReference type="InterPro" id="IPR027256">
    <property type="entry name" value="P-typ_ATPase_IB"/>
</dbReference>
<dbReference type="CDD" id="cd00371">
    <property type="entry name" value="HMA"/>
    <property type="match status" value="1"/>
</dbReference>
<keyword evidence="3 12" id="KW-0812">Transmembrane</keyword>
<dbReference type="PROSITE" id="PS00154">
    <property type="entry name" value="ATPASE_E1_E2"/>
    <property type="match status" value="1"/>
</dbReference>
<keyword evidence="9 12" id="KW-0472">Membrane</keyword>
<evidence type="ECO:0000256" key="2">
    <source>
        <dbReference type="ARBA" id="ARBA00006024"/>
    </source>
</evidence>
<evidence type="ECO:0000256" key="11">
    <source>
        <dbReference type="ARBA" id="ARBA00047308"/>
    </source>
</evidence>
<evidence type="ECO:0000256" key="10">
    <source>
        <dbReference type="ARBA" id="ARBA00039097"/>
    </source>
</evidence>
<evidence type="ECO:0000256" key="4">
    <source>
        <dbReference type="ARBA" id="ARBA00022723"/>
    </source>
</evidence>
<dbReference type="InterPro" id="IPR051014">
    <property type="entry name" value="Cation_Transport_ATPase_IB"/>
</dbReference>
<dbReference type="Pfam" id="PF00122">
    <property type="entry name" value="E1-E2_ATPase"/>
    <property type="match status" value="1"/>
</dbReference>
<dbReference type="InterPro" id="IPR008250">
    <property type="entry name" value="ATPase_P-typ_transduc_dom_A_sf"/>
</dbReference>
<comment type="similarity">
    <text evidence="2 12">Belongs to the cation transport ATPase (P-type) (TC 3.A.3) family. Type IB subfamily.</text>
</comment>
<dbReference type="InterPro" id="IPR001757">
    <property type="entry name" value="P_typ_ATPase"/>
</dbReference>
<dbReference type="EMBL" id="NHMP01000010">
    <property type="protein sequence ID" value="OXE44573.1"/>
    <property type="molecule type" value="Genomic_DNA"/>
</dbReference>
<dbReference type="InterPro" id="IPR006121">
    <property type="entry name" value="HMA_dom"/>
</dbReference>
<dbReference type="Pfam" id="PF00702">
    <property type="entry name" value="Hydrolase"/>
    <property type="match status" value="1"/>
</dbReference>
<dbReference type="SUPFAM" id="SSF81665">
    <property type="entry name" value="Calcium ATPase, transmembrane domain M"/>
    <property type="match status" value="1"/>
</dbReference>
<dbReference type="GO" id="GO:0005886">
    <property type="term" value="C:plasma membrane"/>
    <property type="evidence" value="ECO:0007669"/>
    <property type="project" value="UniProtKB-SubCell"/>
</dbReference>
<dbReference type="Proteomes" id="UP000214610">
    <property type="component" value="Unassembled WGS sequence"/>
</dbReference>
<proteinExistence type="inferred from homology"/>
<dbReference type="InterPro" id="IPR059000">
    <property type="entry name" value="ATPase_P-type_domA"/>
</dbReference>
<dbReference type="InterPro" id="IPR036163">
    <property type="entry name" value="HMA_dom_sf"/>
</dbReference>